<dbReference type="PATRIC" id="fig|1705578.3.peg.2074"/>
<keyword evidence="3 5" id="KW-0807">Transducer</keyword>
<evidence type="ECO:0000313" key="11">
    <source>
        <dbReference type="EMBL" id="OAA91134.1"/>
    </source>
</evidence>
<dbReference type="AlphaFoldDB" id="A0A166RVB2"/>
<feature type="domain" description="Methyl-accepting transducer" evidence="8">
    <location>
        <begin position="284"/>
        <end position="542"/>
    </location>
</feature>
<dbReference type="Pfam" id="PF12729">
    <property type="entry name" value="4HB_MCP_1"/>
    <property type="match status" value="1"/>
</dbReference>
<dbReference type="EMBL" id="LITQ01000027">
    <property type="protein sequence ID" value="OAA91134.1"/>
    <property type="molecule type" value="Genomic_DNA"/>
</dbReference>
<dbReference type="SMART" id="SM00283">
    <property type="entry name" value="MA"/>
    <property type="match status" value="1"/>
</dbReference>
<protein>
    <submittedName>
        <fullName evidence="11 12">Methyl-accepting chemotaxis protein YoaH</fullName>
    </submittedName>
</protein>
<dbReference type="Pfam" id="PF00015">
    <property type="entry name" value="MCPsignal"/>
    <property type="match status" value="1"/>
</dbReference>
<keyword evidence="2" id="KW-1003">Cell membrane</keyword>
<dbReference type="InterPro" id="IPR003660">
    <property type="entry name" value="HAMP_dom"/>
</dbReference>
<evidence type="ECO:0000259" key="10">
    <source>
        <dbReference type="PROSITE" id="PS50885"/>
    </source>
</evidence>
<comment type="similarity">
    <text evidence="4">Belongs to the methyl-accepting chemotaxis (MCP) protein family.</text>
</comment>
<feature type="transmembrane region" description="Helical" evidence="7">
    <location>
        <begin position="14"/>
        <end position="36"/>
    </location>
</feature>
<dbReference type="CDD" id="cd19411">
    <property type="entry name" value="MCP2201-like_sensor"/>
    <property type="match status" value="1"/>
</dbReference>
<dbReference type="PANTHER" id="PTHR32089">
    <property type="entry name" value="METHYL-ACCEPTING CHEMOTAXIS PROTEIN MCPB"/>
    <property type="match status" value="1"/>
</dbReference>
<keyword evidence="7" id="KW-0472">Membrane</keyword>
<dbReference type="InterPro" id="IPR047347">
    <property type="entry name" value="YvaQ-like_sensor"/>
</dbReference>
<dbReference type="PRINTS" id="PR00260">
    <property type="entry name" value="CHEMTRNSDUCR"/>
</dbReference>
<dbReference type="InterPro" id="IPR024478">
    <property type="entry name" value="HlyB_4HB_MCP"/>
</dbReference>
<keyword evidence="7" id="KW-1133">Transmembrane helix</keyword>
<dbReference type="PANTHER" id="PTHR32089:SF112">
    <property type="entry name" value="LYSOZYME-LIKE PROTEIN-RELATED"/>
    <property type="match status" value="1"/>
</dbReference>
<dbReference type="PROSITE" id="PS50885">
    <property type="entry name" value="HAMP"/>
    <property type="match status" value="1"/>
</dbReference>
<keyword evidence="2" id="KW-0997">Cell inner membrane</keyword>
<dbReference type="Proteomes" id="UP000077384">
    <property type="component" value="Unassembled WGS sequence"/>
</dbReference>
<dbReference type="InterPro" id="IPR000727">
    <property type="entry name" value="T_SNARE_dom"/>
</dbReference>
<feature type="coiled-coil region" evidence="6">
    <location>
        <begin position="76"/>
        <end position="103"/>
    </location>
</feature>
<dbReference type="GO" id="GO:0005886">
    <property type="term" value="C:plasma membrane"/>
    <property type="evidence" value="ECO:0007669"/>
    <property type="project" value="UniProtKB-SubCell"/>
</dbReference>
<name>A0A166RVB2_9CLOT</name>
<evidence type="ECO:0000256" key="2">
    <source>
        <dbReference type="ARBA" id="ARBA00022519"/>
    </source>
</evidence>
<dbReference type="Gene3D" id="1.10.287.950">
    <property type="entry name" value="Methyl-accepting chemotaxis protein"/>
    <property type="match status" value="1"/>
</dbReference>
<reference evidence="12 14" key="2">
    <citation type="journal article" date="2016" name="Front. Microbiol.">
        <title>Industrial Acetogenic Biocatalysts: A Comparative Metabolic and Genomic Analysis.</title>
        <authorList>
            <person name="Bengelsdorf F."/>
            <person name="Poehlein A."/>
            <person name="Sonja S."/>
            <person name="Erz C."/>
            <person name="Hummel T."/>
            <person name="Hoffmeister S."/>
            <person name="Daniel R."/>
            <person name="Durre P."/>
        </authorList>
    </citation>
    <scope>NUCLEOTIDE SEQUENCE [LARGE SCALE GENOMIC DNA]</scope>
    <source>
        <strain evidence="12 14">PTA-10522</strain>
    </source>
</reference>
<accession>A0A166RVB2</accession>
<feature type="domain" description="T-SNARE coiled-coil homology" evidence="9">
    <location>
        <begin position="521"/>
        <end position="571"/>
    </location>
</feature>
<evidence type="ECO:0000256" key="5">
    <source>
        <dbReference type="PROSITE-ProRule" id="PRU00284"/>
    </source>
</evidence>
<dbReference type="Gene3D" id="6.10.340.10">
    <property type="match status" value="1"/>
</dbReference>
<dbReference type="RefSeq" id="WP_063601884.1">
    <property type="nucleotide sequence ID" value="NZ_LITQ01000027.1"/>
</dbReference>
<dbReference type="SMART" id="SM00304">
    <property type="entry name" value="HAMP"/>
    <property type="match status" value="1"/>
</dbReference>
<dbReference type="EMBL" id="LROR01000089">
    <property type="protein sequence ID" value="OBR90561.1"/>
    <property type="molecule type" value="Genomic_DNA"/>
</dbReference>
<evidence type="ECO:0000313" key="12">
    <source>
        <dbReference type="EMBL" id="OBR90561.1"/>
    </source>
</evidence>
<dbReference type="InterPro" id="IPR004089">
    <property type="entry name" value="MCPsignal_dom"/>
</dbReference>
<evidence type="ECO:0000259" key="9">
    <source>
        <dbReference type="PROSITE" id="PS50192"/>
    </source>
</evidence>
<keyword evidence="6" id="KW-0175">Coiled coil</keyword>
<dbReference type="GO" id="GO:0004888">
    <property type="term" value="F:transmembrane signaling receptor activity"/>
    <property type="evidence" value="ECO:0007669"/>
    <property type="project" value="InterPro"/>
</dbReference>
<evidence type="ECO:0000256" key="7">
    <source>
        <dbReference type="SAM" id="Phobius"/>
    </source>
</evidence>
<reference evidence="11 13" key="1">
    <citation type="journal article" date="2015" name="Biotechnol. Bioeng.">
        <title>Genome sequence and phenotypic characterization of Caulobacter segnis.</title>
        <authorList>
            <person name="Patel S."/>
            <person name="Fletcher B."/>
            <person name="Scott D.C."/>
            <person name="Ely B."/>
        </authorList>
    </citation>
    <scope>NUCLEOTIDE SEQUENCE [LARGE SCALE GENOMIC DNA]</scope>
    <source>
        <strain evidence="11 13">PS02</strain>
    </source>
</reference>
<dbReference type="InterPro" id="IPR004090">
    <property type="entry name" value="Chemotax_Me-accpt_rcpt"/>
</dbReference>
<dbReference type="GO" id="GO:0007165">
    <property type="term" value="P:signal transduction"/>
    <property type="evidence" value="ECO:0007669"/>
    <property type="project" value="UniProtKB-KW"/>
</dbReference>
<evidence type="ECO:0000313" key="13">
    <source>
        <dbReference type="Proteomes" id="UP000077384"/>
    </source>
</evidence>
<feature type="transmembrane region" description="Helical" evidence="7">
    <location>
        <begin position="189"/>
        <end position="212"/>
    </location>
</feature>
<feature type="domain" description="HAMP" evidence="10">
    <location>
        <begin position="213"/>
        <end position="265"/>
    </location>
</feature>
<dbReference type="Proteomes" id="UP000093694">
    <property type="component" value="Unassembled WGS sequence"/>
</dbReference>
<comment type="caution">
    <text evidence="11">The sequence shown here is derived from an EMBL/GenBank/DDBJ whole genome shotgun (WGS) entry which is preliminary data.</text>
</comment>
<keyword evidence="7" id="KW-0812">Transmembrane</keyword>
<evidence type="ECO:0000256" key="1">
    <source>
        <dbReference type="ARBA" id="ARBA00004429"/>
    </source>
</evidence>
<dbReference type="PROSITE" id="PS50192">
    <property type="entry name" value="T_SNARE"/>
    <property type="match status" value="1"/>
</dbReference>
<proteinExistence type="inferred from homology"/>
<evidence type="ECO:0000256" key="3">
    <source>
        <dbReference type="ARBA" id="ARBA00023224"/>
    </source>
</evidence>
<dbReference type="CDD" id="cd06225">
    <property type="entry name" value="HAMP"/>
    <property type="match status" value="1"/>
</dbReference>
<gene>
    <name evidence="11" type="primary">yoaH_1</name>
    <name evidence="12" type="synonym">yoaH_3</name>
    <name evidence="12" type="ORF">CLCOS_39260</name>
    <name evidence="11" type="ORF">WX73_01825</name>
</gene>
<comment type="subcellular location">
    <subcellularLocation>
        <location evidence="1">Cell inner membrane</location>
        <topology evidence="1">Multi-pass membrane protein</topology>
    </subcellularLocation>
</comment>
<evidence type="ECO:0000256" key="6">
    <source>
        <dbReference type="SAM" id="Coils"/>
    </source>
</evidence>
<evidence type="ECO:0000256" key="4">
    <source>
        <dbReference type="ARBA" id="ARBA00029447"/>
    </source>
</evidence>
<dbReference type="GO" id="GO:0006935">
    <property type="term" value="P:chemotaxis"/>
    <property type="evidence" value="ECO:0007669"/>
    <property type="project" value="InterPro"/>
</dbReference>
<evidence type="ECO:0000259" key="8">
    <source>
        <dbReference type="PROSITE" id="PS50111"/>
    </source>
</evidence>
<evidence type="ECO:0000313" key="14">
    <source>
        <dbReference type="Proteomes" id="UP000093694"/>
    </source>
</evidence>
<organism evidence="11 13">
    <name type="scientific">Clostridium coskatii</name>
    <dbReference type="NCBI Taxonomy" id="1705578"/>
    <lineage>
        <taxon>Bacteria</taxon>
        <taxon>Bacillati</taxon>
        <taxon>Bacillota</taxon>
        <taxon>Clostridia</taxon>
        <taxon>Eubacteriales</taxon>
        <taxon>Clostridiaceae</taxon>
        <taxon>Clostridium</taxon>
    </lineage>
</organism>
<dbReference type="SUPFAM" id="SSF58104">
    <property type="entry name" value="Methyl-accepting chemotaxis protein (MCP) signaling domain"/>
    <property type="match status" value="1"/>
</dbReference>
<keyword evidence="14" id="KW-1185">Reference proteome</keyword>
<dbReference type="Pfam" id="PF00672">
    <property type="entry name" value="HAMP"/>
    <property type="match status" value="1"/>
</dbReference>
<sequence>MKQWFSNLKMVQKIMSISILTSLFIIIVGIIGGIYIGQIGKNAADMHNDNLAGINAIRALKDNQTEIRADLLSLVYKRDRNELDSIKKEMANLKEDNTKIMNNYESSITKDEDRKLFEELKKSVNEYRDIREQVIKLVSENNYDEALKVFPKITSVRKKLNSQIDNMINLNVKWADEKDAVNDKMTASAFTFIVIVTVLGLVVSVLLGILIAKMISRKVKKILQLGEAIGRGDLTQKINVNSKDEIGKLAEALNKSVENIRNLILQISNSSTDISASSEELSATTEEVYASIETVNESTEQIAKGNENLSAVTEEVDAAVQEINSTTDELSNKADNASSSVKEIKTRASEVKTKAKADIENGDKIYSEKHENIINAIEAGKVVDKVKVMADSIGDIAEQTNLLALNAAIEAASAGEHGKGFAVVAEEVRGLSEESAKAVTQIQSMVVQVQDAFNNLSNSAKDILEYINNNVKPSQKLLLETGIAYDRDSEFMNNMARDIASAANRMSQTVEQVTAAIDNISSTTQESASGSEEILGSVNEVSTAIQDIAKSAQTQSELAQNLDEMIHKFTV</sequence>
<dbReference type="PROSITE" id="PS50111">
    <property type="entry name" value="CHEMOTAXIS_TRANSDUC_2"/>
    <property type="match status" value="1"/>
</dbReference>